<reference evidence="2 3" key="1">
    <citation type="submission" date="2019-03" db="EMBL/GenBank/DDBJ databases">
        <title>Single cell metagenomics reveals metabolic interactions within the superorganism composed of flagellate Streblomastix strix and complex community of Bacteroidetes bacteria on its surface.</title>
        <authorList>
            <person name="Treitli S.C."/>
            <person name="Kolisko M."/>
            <person name="Husnik F."/>
            <person name="Keeling P."/>
            <person name="Hampl V."/>
        </authorList>
    </citation>
    <scope>NUCLEOTIDE SEQUENCE [LARGE SCALE GENOMIC DNA]</scope>
    <source>
        <strain evidence="2">ST1C</strain>
    </source>
</reference>
<feature type="compositionally biased region" description="Basic and acidic residues" evidence="1">
    <location>
        <begin position="374"/>
        <end position="383"/>
    </location>
</feature>
<feature type="compositionally biased region" description="Polar residues" evidence="1">
    <location>
        <begin position="17"/>
        <end position="34"/>
    </location>
</feature>
<evidence type="ECO:0000313" key="2">
    <source>
        <dbReference type="EMBL" id="KAA6399345.1"/>
    </source>
</evidence>
<feature type="region of interest" description="Disordered" evidence="1">
    <location>
        <begin position="15"/>
        <end position="34"/>
    </location>
</feature>
<evidence type="ECO:0000313" key="3">
    <source>
        <dbReference type="Proteomes" id="UP000324800"/>
    </source>
</evidence>
<name>A0A5J4WYD6_9EUKA</name>
<feature type="compositionally biased region" description="Basic and acidic residues" evidence="1">
    <location>
        <begin position="395"/>
        <end position="405"/>
    </location>
</feature>
<feature type="compositionally biased region" description="Polar residues" evidence="1">
    <location>
        <begin position="406"/>
        <end position="415"/>
    </location>
</feature>
<dbReference type="AlphaFoldDB" id="A0A5J4WYD6"/>
<sequence length="446" mass="50737">MVRVQFEPISTKDAVQRKSNFTSKRPSSRDSYQTPNYANLVPQNQLQTAAQPQSTFANAFRQNLEIDPLDPDQTIATPDEVPSDAITAVLVFLAGLPGQQTWQIDFYAEMSSEEIAVEARKRARAATDLLTRRKPPKHNNPTAQPMLAFDQCSHRSGNEIAAIVQTVIENTDLDSKTRLESDSKVNMMRALMDTTEQGNLLKTQLSPVIRPGYKNQMRRSLRALPQTERAHMAPEDVQLTRIVSFTGELEQELKKLTVQQFIDKNRCKPEIIPPEWAQDLARKQTPQTQLTAFLSLLSQLQQQSLNLFSLFNPFYNHLTQQQIQGQQQPQYPFQQSRKPMQYSIQPVQFPIMPPQNPFLPTVNLPQTQISEPRLPNKETERDQQGSGQSSQQIEKAAKQTVERPRQSTTSARSVQNLLIPPISAYPLLQTSRIPLLPYTTERNQQQ</sequence>
<gene>
    <name evidence="2" type="ORF">EZS28_005131</name>
</gene>
<protein>
    <submittedName>
        <fullName evidence="2">Uncharacterized protein</fullName>
    </submittedName>
</protein>
<organism evidence="2 3">
    <name type="scientific">Streblomastix strix</name>
    <dbReference type="NCBI Taxonomy" id="222440"/>
    <lineage>
        <taxon>Eukaryota</taxon>
        <taxon>Metamonada</taxon>
        <taxon>Preaxostyla</taxon>
        <taxon>Oxymonadida</taxon>
        <taxon>Streblomastigidae</taxon>
        <taxon>Streblomastix</taxon>
    </lineage>
</organism>
<evidence type="ECO:0000256" key="1">
    <source>
        <dbReference type="SAM" id="MobiDB-lite"/>
    </source>
</evidence>
<feature type="region of interest" description="Disordered" evidence="1">
    <location>
        <begin position="373"/>
        <end position="415"/>
    </location>
</feature>
<dbReference type="EMBL" id="SNRW01000772">
    <property type="protein sequence ID" value="KAA6399345.1"/>
    <property type="molecule type" value="Genomic_DNA"/>
</dbReference>
<comment type="caution">
    <text evidence="2">The sequence shown here is derived from an EMBL/GenBank/DDBJ whole genome shotgun (WGS) entry which is preliminary data.</text>
</comment>
<accession>A0A5J4WYD6</accession>
<proteinExistence type="predicted"/>
<dbReference type="Proteomes" id="UP000324800">
    <property type="component" value="Unassembled WGS sequence"/>
</dbReference>